<dbReference type="Proteomes" id="UP000001261">
    <property type="component" value="Unassembled WGS sequence"/>
</dbReference>
<accession>A0A0D8JVZ0</accession>
<dbReference type="InParanoid" id="A0A0D8JVZ0"/>
<proteinExistence type="predicted"/>
<evidence type="ECO:0000313" key="2">
    <source>
        <dbReference type="EMBL" id="KJF61495.1"/>
    </source>
</evidence>
<dbReference type="AlphaFoldDB" id="A0A0D8JVZ0"/>
<reference evidence="3" key="1">
    <citation type="journal article" date="2009" name="Genome Res.">
        <title>Comparative genomic analyses of the human fungal pathogens Coccidioides and their relatives.</title>
        <authorList>
            <person name="Sharpton T.J."/>
            <person name="Stajich J.E."/>
            <person name="Rounsley S.D."/>
            <person name="Gardner M.J."/>
            <person name="Wortman J.R."/>
            <person name="Jordar V.S."/>
            <person name="Maiti R."/>
            <person name="Kodira C.D."/>
            <person name="Neafsey D.E."/>
            <person name="Zeng Q."/>
            <person name="Hung C.-Y."/>
            <person name="McMahan C."/>
            <person name="Muszewska A."/>
            <person name="Grynberg M."/>
            <person name="Mandel M.A."/>
            <person name="Kellner E.M."/>
            <person name="Barker B.M."/>
            <person name="Galgiani J.N."/>
            <person name="Orbach M.J."/>
            <person name="Kirkland T.N."/>
            <person name="Cole G.T."/>
            <person name="Henn M.R."/>
            <person name="Birren B.W."/>
            <person name="Taylor J.W."/>
        </authorList>
    </citation>
    <scope>NUCLEOTIDE SEQUENCE [LARGE SCALE GENOMIC DNA]</scope>
    <source>
        <strain evidence="3">RS</strain>
    </source>
</reference>
<organism evidence="2 3">
    <name type="scientific">Coccidioides immitis (strain RS)</name>
    <name type="common">Valley fever fungus</name>
    <dbReference type="NCBI Taxonomy" id="246410"/>
    <lineage>
        <taxon>Eukaryota</taxon>
        <taxon>Fungi</taxon>
        <taxon>Dikarya</taxon>
        <taxon>Ascomycota</taxon>
        <taxon>Pezizomycotina</taxon>
        <taxon>Eurotiomycetes</taxon>
        <taxon>Eurotiomycetidae</taxon>
        <taxon>Onygenales</taxon>
        <taxon>Onygenaceae</taxon>
        <taxon>Coccidioides</taxon>
    </lineage>
</organism>
<keyword evidence="3" id="KW-1185">Reference proteome</keyword>
<feature type="compositionally biased region" description="Polar residues" evidence="1">
    <location>
        <begin position="83"/>
        <end position="94"/>
    </location>
</feature>
<reference evidence="3" key="2">
    <citation type="journal article" date="2010" name="Genome Res.">
        <title>Population genomic sequencing of Coccidioides fungi reveals recent hybridization and transposon control.</title>
        <authorList>
            <person name="Neafsey D.E."/>
            <person name="Barker B.M."/>
            <person name="Sharpton T.J."/>
            <person name="Stajich J.E."/>
            <person name="Park D.J."/>
            <person name="Whiston E."/>
            <person name="Hung C.-Y."/>
            <person name="McMahan C."/>
            <person name="White J."/>
            <person name="Sykes S."/>
            <person name="Heiman D."/>
            <person name="Young S."/>
            <person name="Zeng Q."/>
            <person name="Abouelleil A."/>
            <person name="Aftuck L."/>
            <person name="Bessette D."/>
            <person name="Brown A."/>
            <person name="FitzGerald M."/>
            <person name="Lui A."/>
            <person name="Macdonald J.P."/>
            <person name="Priest M."/>
            <person name="Orbach M.J."/>
            <person name="Galgiani J.N."/>
            <person name="Kirkland T.N."/>
            <person name="Cole G.T."/>
            <person name="Birren B.W."/>
            <person name="Henn M.R."/>
            <person name="Taylor J.W."/>
            <person name="Rounsley S.D."/>
        </authorList>
    </citation>
    <scope>GENOME REANNOTATION</scope>
    <source>
        <strain evidence="3">RS</strain>
    </source>
</reference>
<dbReference type="EMBL" id="GG704916">
    <property type="protein sequence ID" value="KJF61495.1"/>
    <property type="molecule type" value="Genomic_DNA"/>
</dbReference>
<feature type="compositionally biased region" description="Basic and acidic residues" evidence="1">
    <location>
        <begin position="35"/>
        <end position="44"/>
    </location>
</feature>
<feature type="compositionally biased region" description="Acidic residues" evidence="1">
    <location>
        <begin position="62"/>
        <end position="71"/>
    </location>
</feature>
<dbReference type="RefSeq" id="XP_004446349.1">
    <property type="nucleotide sequence ID" value="XM_004446292.1"/>
</dbReference>
<gene>
    <name evidence="2" type="ORF">CIMG_13711</name>
</gene>
<protein>
    <submittedName>
        <fullName evidence="2">Uncharacterized protein</fullName>
    </submittedName>
</protein>
<name>A0A0D8JVZ0_COCIM</name>
<sequence length="109" mass="11919">MRNGGRSMAARITQQMSARKDRGGGQSHRAVQAKVEVKDEKGIDDGQGWSELELGKIRKKEEDEDEEEEEAPFIPIPGRAHPNSDSRPGVSSSAAPLLSYSELWDGDGL</sequence>
<feature type="region of interest" description="Disordered" evidence="1">
    <location>
        <begin position="1"/>
        <end position="109"/>
    </location>
</feature>
<evidence type="ECO:0000313" key="3">
    <source>
        <dbReference type="Proteomes" id="UP000001261"/>
    </source>
</evidence>
<dbReference type="GeneID" id="24165338"/>
<evidence type="ECO:0000256" key="1">
    <source>
        <dbReference type="SAM" id="MobiDB-lite"/>
    </source>
</evidence>
<dbReference type="KEGG" id="cim:CIMG_13711"/>
<dbReference type="VEuPathDB" id="FungiDB:CIMG_13711"/>